<dbReference type="EMBL" id="JAPQKL010000005">
    <property type="protein sequence ID" value="KAJ5129137.1"/>
    <property type="molecule type" value="Genomic_DNA"/>
</dbReference>
<reference evidence="1" key="1">
    <citation type="submission" date="2022-11" db="EMBL/GenBank/DDBJ databases">
        <authorList>
            <person name="Petersen C."/>
        </authorList>
    </citation>
    <scope>NUCLEOTIDE SEQUENCE</scope>
    <source>
        <strain evidence="1">IBT 22155</strain>
    </source>
</reference>
<dbReference type="PANTHER" id="PTHR38111:SF6">
    <property type="entry name" value="FINGER DOMAIN PROTEIN, PUTATIVE (AFU_ORTHOLOGUE AFUA_8G01940)-RELATED"/>
    <property type="match status" value="1"/>
</dbReference>
<name>A0A9W9KZX9_9EURO</name>
<comment type="caution">
    <text evidence="1">The sequence shown here is derived from an EMBL/GenBank/DDBJ whole genome shotgun (WGS) entry which is preliminary data.</text>
</comment>
<dbReference type="OrthoDB" id="3525185at2759"/>
<dbReference type="GeneID" id="81405090"/>
<gene>
    <name evidence="1" type="ORF">N7515_005176</name>
</gene>
<dbReference type="PANTHER" id="PTHR38111">
    <property type="entry name" value="ZN(2)-C6 FUNGAL-TYPE DOMAIN-CONTAINING PROTEIN-RELATED"/>
    <property type="match status" value="1"/>
</dbReference>
<dbReference type="AlphaFoldDB" id="A0A9W9KZX9"/>
<evidence type="ECO:0000313" key="1">
    <source>
        <dbReference type="EMBL" id="KAJ5129137.1"/>
    </source>
</evidence>
<dbReference type="InterPro" id="IPR021858">
    <property type="entry name" value="Fun_TF"/>
</dbReference>
<keyword evidence="2" id="KW-1185">Reference proteome</keyword>
<dbReference type="Pfam" id="PF11951">
    <property type="entry name" value="Fungal_trans_2"/>
    <property type="match status" value="1"/>
</dbReference>
<reference evidence="1" key="2">
    <citation type="journal article" date="2023" name="IMA Fungus">
        <title>Comparative genomic study of the Penicillium genus elucidates a diverse pangenome and 15 lateral gene transfer events.</title>
        <authorList>
            <person name="Petersen C."/>
            <person name="Sorensen T."/>
            <person name="Nielsen M.R."/>
            <person name="Sondergaard T.E."/>
            <person name="Sorensen J.L."/>
            <person name="Fitzpatrick D.A."/>
            <person name="Frisvad J.C."/>
            <person name="Nielsen K.L."/>
        </authorList>
    </citation>
    <scope>NUCLEOTIDE SEQUENCE</scope>
    <source>
        <strain evidence="1">IBT 22155</strain>
    </source>
</reference>
<organism evidence="1 2">
    <name type="scientific">Penicillium bovifimosum</name>
    <dbReference type="NCBI Taxonomy" id="126998"/>
    <lineage>
        <taxon>Eukaryota</taxon>
        <taxon>Fungi</taxon>
        <taxon>Dikarya</taxon>
        <taxon>Ascomycota</taxon>
        <taxon>Pezizomycotina</taxon>
        <taxon>Eurotiomycetes</taxon>
        <taxon>Eurotiomycetidae</taxon>
        <taxon>Eurotiales</taxon>
        <taxon>Aspergillaceae</taxon>
        <taxon>Penicillium</taxon>
    </lineage>
</organism>
<dbReference type="Proteomes" id="UP001149079">
    <property type="component" value="Unassembled WGS sequence"/>
</dbReference>
<protein>
    <submittedName>
        <fullName evidence="1">Uncharacterized protein</fullName>
    </submittedName>
</protein>
<proteinExistence type="predicted"/>
<accession>A0A9W9KZX9</accession>
<dbReference type="InterPro" id="IPR053178">
    <property type="entry name" value="Osmoadaptation_assoc"/>
</dbReference>
<evidence type="ECO:0000313" key="2">
    <source>
        <dbReference type="Proteomes" id="UP001149079"/>
    </source>
</evidence>
<dbReference type="RefSeq" id="XP_056519516.1">
    <property type="nucleotide sequence ID" value="XM_056665920.1"/>
</dbReference>
<sequence length="401" mass="44893">MTLVTAQQTQHSTSIPRPSMDEVLVPGLMARALDQQYRKGFCDFVDTVFPNIYYSYSTRVELPWFDIVHGEQCTGKALDWGVRSLGAFQLGKASGKQEQILTSQEMYGRGLRHLVQSLKSSAAASTDATLGAAILLGVYELMNATADKSWLLHSRGISHLFQLRGAKGHTRGFGRTLLLSFRGLLVFEAFTRGEPCFLETEEWRSILPQVLEDEERRGRSCRLGQLMDFAFNEIAQCPGYLVKTKVLVGSSRAAEAERENLICAVNKSREILSDVETQMLAGIKADLEGNEKESREFFGLIPSWIKDDSVRFSVEGVRSGLALLRQLSVVLSADQTRQKSVSPWLTLGPNHNEWEVVKDTDQLARLTQERSRLHLMGPRQQSSGKLWHDRIALSMGMPEKG</sequence>